<feature type="non-terminal residue" evidence="2">
    <location>
        <position position="1"/>
    </location>
</feature>
<gene>
    <name evidence="2" type="ORF">PFISCL1PPCAC_11335</name>
</gene>
<keyword evidence="1" id="KW-0472">Membrane</keyword>
<accession>A0AAV5VNX1</accession>
<dbReference type="Proteomes" id="UP001432322">
    <property type="component" value="Unassembled WGS sequence"/>
</dbReference>
<comment type="caution">
    <text evidence="2">The sequence shown here is derived from an EMBL/GenBank/DDBJ whole genome shotgun (WGS) entry which is preliminary data.</text>
</comment>
<protein>
    <submittedName>
        <fullName evidence="2">Uncharacterized protein</fullName>
    </submittedName>
</protein>
<evidence type="ECO:0000313" key="2">
    <source>
        <dbReference type="EMBL" id="GMT20038.1"/>
    </source>
</evidence>
<reference evidence="2" key="1">
    <citation type="submission" date="2023-10" db="EMBL/GenBank/DDBJ databases">
        <title>Genome assembly of Pristionchus species.</title>
        <authorList>
            <person name="Yoshida K."/>
            <person name="Sommer R.J."/>
        </authorList>
    </citation>
    <scope>NUCLEOTIDE SEQUENCE</scope>
    <source>
        <strain evidence="2">RS5133</strain>
    </source>
</reference>
<feature type="transmembrane region" description="Helical" evidence="1">
    <location>
        <begin position="20"/>
        <end position="44"/>
    </location>
</feature>
<evidence type="ECO:0000256" key="1">
    <source>
        <dbReference type="SAM" id="Phobius"/>
    </source>
</evidence>
<proteinExistence type="predicted"/>
<dbReference type="EMBL" id="BTSY01000003">
    <property type="protein sequence ID" value="GMT20038.1"/>
    <property type="molecule type" value="Genomic_DNA"/>
</dbReference>
<organism evidence="2 3">
    <name type="scientific">Pristionchus fissidentatus</name>
    <dbReference type="NCBI Taxonomy" id="1538716"/>
    <lineage>
        <taxon>Eukaryota</taxon>
        <taxon>Metazoa</taxon>
        <taxon>Ecdysozoa</taxon>
        <taxon>Nematoda</taxon>
        <taxon>Chromadorea</taxon>
        <taxon>Rhabditida</taxon>
        <taxon>Rhabditina</taxon>
        <taxon>Diplogasteromorpha</taxon>
        <taxon>Diplogasteroidea</taxon>
        <taxon>Neodiplogasteridae</taxon>
        <taxon>Pristionchus</taxon>
    </lineage>
</organism>
<keyword evidence="1" id="KW-0812">Transmembrane</keyword>
<feature type="non-terminal residue" evidence="2">
    <location>
        <position position="101"/>
    </location>
</feature>
<evidence type="ECO:0000313" key="3">
    <source>
        <dbReference type="Proteomes" id="UP001432322"/>
    </source>
</evidence>
<keyword evidence="1" id="KW-1133">Transmembrane helix</keyword>
<sequence length="101" mass="11847">QHETWIRKCIAPSDSYKKMIWYITRISATFIISSLIIISTIFLMRSLPGVTHFITRFKDNDLAKLNYTVPKYIGLGVIMNYHIPMFTSPVWEVSLLMYNLE</sequence>
<name>A0AAV5VNX1_9BILA</name>
<keyword evidence="3" id="KW-1185">Reference proteome</keyword>
<dbReference type="AlphaFoldDB" id="A0AAV5VNX1"/>